<dbReference type="EMBL" id="CP017982">
    <property type="protein sequence ID" value="AYE62481.1"/>
    <property type="molecule type" value="Genomic_DNA"/>
</dbReference>
<organism evidence="2 3">
    <name type="scientific">Lactobacillus helveticus</name>
    <name type="common">Lactobacillus suntoryeus</name>
    <dbReference type="NCBI Taxonomy" id="1587"/>
    <lineage>
        <taxon>Bacteria</taxon>
        <taxon>Bacillati</taxon>
        <taxon>Bacillota</taxon>
        <taxon>Bacilli</taxon>
        <taxon>Lactobacillales</taxon>
        <taxon>Lactobacillaceae</taxon>
        <taxon>Lactobacillus</taxon>
    </lineage>
</organism>
<dbReference type="Proteomes" id="UP000267794">
    <property type="component" value="Chromosome"/>
</dbReference>
<dbReference type="Pfam" id="PF01610">
    <property type="entry name" value="DDE_Tnp_ISL3"/>
    <property type="match status" value="1"/>
</dbReference>
<protein>
    <recommendedName>
        <fullName evidence="1">Transposase IS204/IS1001/IS1096/IS1165 DDE domain-containing protein</fullName>
    </recommendedName>
</protein>
<sequence length="270" mass="31721">MPAHLAFDEFKGVDRQLHFICLDGDNHQVVQILRTRYKKTLLKYFGRFSPQARANVKTVTMDLNFYYQDVVRACFPNAQIVIDCFHMIQMLTRSFNSLRVKVMKTFDKRSRQYQLLKYPWKLYLKKFDELEKVHSRYNWHYKDCLTQAQVVTEGINTSTALENSYNLMQSFIQVVETGNTHELKSLINFQDQIGTLMHKTLLTFKHNLTAVLNGAALPYSNGCLEGFNRKVKQIERTAFGYSNFTNLLTRIRLEENQYKEKEPNSLLMTA</sequence>
<accession>A0A386RH58</accession>
<proteinExistence type="predicted"/>
<dbReference type="AlphaFoldDB" id="A0A386RH58"/>
<dbReference type="InterPro" id="IPR047951">
    <property type="entry name" value="Transpos_ISL3"/>
</dbReference>
<dbReference type="InterPro" id="IPR002560">
    <property type="entry name" value="Transposase_DDE"/>
</dbReference>
<feature type="domain" description="Transposase IS204/IS1001/IS1096/IS1165 DDE" evidence="1">
    <location>
        <begin position="6"/>
        <end position="251"/>
    </location>
</feature>
<evidence type="ECO:0000313" key="3">
    <source>
        <dbReference type="Proteomes" id="UP000267794"/>
    </source>
</evidence>
<evidence type="ECO:0000313" key="2">
    <source>
        <dbReference type="EMBL" id="AYE62481.1"/>
    </source>
</evidence>
<evidence type="ECO:0000259" key="1">
    <source>
        <dbReference type="Pfam" id="PF01610"/>
    </source>
</evidence>
<dbReference type="NCBIfam" id="NF033550">
    <property type="entry name" value="transpos_ISL3"/>
    <property type="match status" value="1"/>
</dbReference>
<reference evidence="2 3" key="1">
    <citation type="submission" date="2016-10" db="EMBL/GenBank/DDBJ databases">
        <title>Complete genomic sequencing of Lactobacillus helveticus LH99 and comparative genome analysis.</title>
        <authorList>
            <person name="Li N."/>
            <person name="You C."/>
            <person name="Liu Z."/>
        </authorList>
    </citation>
    <scope>NUCLEOTIDE SEQUENCE [LARGE SCALE GENOMIC DNA]</scope>
    <source>
        <strain evidence="2 3">LH99</strain>
    </source>
</reference>
<name>A0A386RH58_LACHE</name>
<gene>
    <name evidence="2" type="ORF">BC335_2122</name>
</gene>
<dbReference type="PANTHER" id="PTHR33498:SF1">
    <property type="entry name" value="TRANSPOSASE FOR INSERTION SEQUENCE ELEMENT IS1557"/>
    <property type="match status" value="1"/>
</dbReference>
<dbReference type="PANTHER" id="PTHR33498">
    <property type="entry name" value="TRANSPOSASE FOR INSERTION SEQUENCE ELEMENT IS1557"/>
    <property type="match status" value="1"/>
</dbReference>